<dbReference type="PRINTS" id="PR00081">
    <property type="entry name" value="GDHRDH"/>
</dbReference>
<evidence type="ECO:0000313" key="4">
    <source>
        <dbReference type="EMBL" id="NEM90943.1"/>
    </source>
</evidence>
<dbReference type="Pfam" id="PF13561">
    <property type="entry name" value="adh_short_C2"/>
    <property type="match status" value="1"/>
</dbReference>
<dbReference type="InterPro" id="IPR020904">
    <property type="entry name" value="Sc_DH/Rdtase_CS"/>
</dbReference>
<dbReference type="SUPFAM" id="SSF51735">
    <property type="entry name" value="NAD(P)-binding Rossmann-fold domains"/>
    <property type="match status" value="1"/>
</dbReference>
<dbReference type="PROSITE" id="PS00061">
    <property type="entry name" value="ADH_SHORT"/>
    <property type="match status" value="1"/>
</dbReference>
<evidence type="ECO:0000313" key="5">
    <source>
        <dbReference type="Proteomes" id="UP000479756"/>
    </source>
</evidence>
<comment type="similarity">
    <text evidence="1">Belongs to the short-chain dehydrogenases/reductases (SDR) family.</text>
</comment>
<keyword evidence="5" id="KW-1185">Reference proteome</keyword>
<dbReference type="PRINTS" id="PR00080">
    <property type="entry name" value="SDRFAMILY"/>
</dbReference>
<dbReference type="FunFam" id="3.40.50.720:FF:000084">
    <property type="entry name" value="Short-chain dehydrogenase reductase"/>
    <property type="match status" value="1"/>
</dbReference>
<dbReference type="SMART" id="SM00822">
    <property type="entry name" value="PKS_KR"/>
    <property type="match status" value="1"/>
</dbReference>
<feature type="domain" description="Ketoreductase" evidence="3">
    <location>
        <begin position="16"/>
        <end position="196"/>
    </location>
</feature>
<dbReference type="InterPro" id="IPR057326">
    <property type="entry name" value="KR_dom"/>
</dbReference>
<comment type="caution">
    <text evidence="4">The sequence shown here is derived from an EMBL/GenBank/DDBJ whole genome shotgun (WGS) entry which is preliminary data.</text>
</comment>
<dbReference type="AlphaFoldDB" id="A0A7C9TRE9"/>
<dbReference type="Proteomes" id="UP000479756">
    <property type="component" value="Unassembled WGS sequence"/>
</dbReference>
<protein>
    <submittedName>
        <fullName evidence="4">SDR family oxidoreductase</fullName>
    </submittedName>
</protein>
<reference evidence="4 5" key="1">
    <citation type="journal article" date="2014" name="Int. J. Syst. Evol. Microbiol.">
        <title>Description of Galbitalea soli gen. nov., sp. nov., and Frondihabitans sucicola sp. nov.</title>
        <authorList>
            <person name="Kim S.J."/>
            <person name="Lim J.M."/>
            <person name="Ahn J.H."/>
            <person name="Weon H.Y."/>
            <person name="Hamada M."/>
            <person name="Suzuki K."/>
            <person name="Ahn T.Y."/>
            <person name="Kwon S.W."/>
        </authorList>
    </citation>
    <scope>NUCLEOTIDE SEQUENCE [LARGE SCALE GENOMIC DNA]</scope>
    <source>
        <strain evidence="4 5">NBRC 108727</strain>
    </source>
</reference>
<name>A0A7C9TRE9_9MICO</name>
<dbReference type="PANTHER" id="PTHR43669">
    <property type="entry name" value="5-KETO-D-GLUCONATE 5-REDUCTASE"/>
    <property type="match status" value="1"/>
</dbReference>
<dbReference type="InterPro" id="IPR002347">
    <property type="entry name" value="SDR_fam"/>
</dbReference>
<proteinExistence type="inferred from homology"/>
<dbReference type="InterPro" id="IPR036291">
    <property type="entry name" value="NAD(P)-bd_dom_sf"/>
</dbReference>
<dbReference type="RefSeq" id="WP_163472644.1">
    <property type="nucleotide sequence ID" value="NZ_JAAGWZ010000002.1"/>
</dbReference>
<evidence type="ECO:0000256" key="1">
    <source>
        <dbReference type="ARBA" id="ARBA00006484"/>
    </source>
</evidence>
<sequence length="261" mass="26898">MSASADSARLFDIAGKTALVTGSSRGIGRALAEGLAAAGARVVIHGRDAAVARETAADLAGRHDSEVHVANFDVTDAEEVGAGVAGIERDFGAIDILVNNAGIQRRAPFLDFTVADWNDIIATNLTSAFLVGQAVARGMARRGRGKIVNIGSVQSSLGRPGIAPYAASKGGIVMLTRGMCADLAGSGIQVNALAPGYFATELTKALVDDEQFSAWVRGRTPAGRWGAVEDLVGTLRYLVAPASDFVNGQIIYVDGGMTAVV</sequence>
<keyword evidence="2" id="KW-0560">Oxidoreductase</keyword>
<dbReference type="Gene3D" id="3.40.50.720">
    <property type="entry name" value="NAD(P)-binding Rossmann-like Domain"/>
    <property type="match status" value="1"/>
</dbReference>
<gene>
    <name evidence="4" type="ORF">G3T37_06195</name>
</gene>
<dbReference type="EMBL" id="JAAGWZ010000002">
    <property type="protein sequence ID" value="NEM90943.1"/>
    <property type="molecule type" value="Genomic_DNA"/>
</dbReference>
<organism evidence="4 5">
    <name type="scientific">Galbitalea soli</name>
    <dbReference type="NCBI Taxonomy" id="1268042"/>
    <lineage>
        <taxon>Bacteria</taxon>
        <taxon>Bacillati</taxon>
        <taxon>Actinomycetota</taxon>
        <taxon>Actinomycetes</taxon>
        <taxon>Micrococcales</taxon>
        <taxon>Microbacteriaceae</taxon>
        <taxon>Galbitalea</taxon>
    </lineage>
</organism>
<evidence type="ECO:0000256" key="2">
    <source>
        <dbReference type="ARBA" id="ARBA00023002"/>
    </source>
</evidence>
<dbReference type="PANTHER" id="PTHR43669:SF14">
    <property type="entry name" value="OXIDOREDUCTASE"/>
    <property type="match status" value="1"/>
</dbReference>
<dbReference type="GO" id="GO:0016491">
    <property type="term" value="F:oxidoreductase activity"/>
    <property type="evidence" value="ECO:0007669"/>
    <property type="project" value="UniProtKB-KW"/>
</dbReference>
<evidence type="ECO:0000259" key="3">
    <source>
        <dbReference type="SMART" id="SM00822"/>
    </source>
</evidence>
<accession>A0A7C9TRE9</accession>